<sequence>MEELEYYREVRNDVYQEMDSQKDTPHPMFYGSSYVFSDEMLGENRELEYFMCLCYVACGLYELEHYHGIEPIIEMYMTYYIYQYEHFGKYKDMLYDYELLEKDIEKIKSMRKLKFERLKCYEKSTD</sequence>
<dbReference type="Proteomes" id="UP000603474">
    <property type="component" value="Unassembled WGS sequence"/>
</dbReference>
<evidence type="ECO:0000313" key="2">
    <source>
        <dbReference type="Proteomes" id="UP000603474"/>
    </source>
</evidence>
<dbReference type="EMBL" id="JACRWG010000016">
    <property type="protein sequence ID" value="MBC6009659.1"/>
    <property type="molecule type" value="Genomic_DNA"/>
</dbReference>
<name>A0ABR7KAC6_9FIRM</name>
<evidence type="ECO:0000313" key="1">
    <source>
        <dbReference type="EMBL" id="MBC6009659.1"/>
    </source>
</evidence>
<organism evidence="1 2">
    <name type="scientific">Catenibacterium faecis</name>
    <dbReference type="NCBI Taxonomy" id="2764323"/>
    <lineage>
        <taxon>Bacteria</taxon>
        <taxon>Bacillati</taxon>
        <taxon>Bacillota</taxon>
        <taxon>Erysipelotrichia</taxon>
        <taxon>Erysipelotrichales</taxon>
        <taxon>Coprobacillaceae</taxon>
        <taxon>Catenibacterium</taxon>
    </lineage>
</organism>
<proteinExistence type="predicted"/>
<evidence type="ECO:0008006" key="3">
    <source>
        <dbReference type="Google" id="ProtNLM"/>
    </source>
</evidence>
<accession>A0ABR7KAC6</accession>
<keyword evidence="2" id="KW-1185">Reference proteome</keyword>
<comment type="caution">
    <text evidence="1">The sequence shown here is derived from an EMBL/GenBank/DDBJ whole genome shotgun (WGS) entry which is preliminary data.</text>
</comment>
<reference evidence="1 2" key="1">
    <citation type="submission" date="2020-08" db="EMBL/GenBank/DDBJ databases">
        <authorList>
            <person name="Liu C."/>
            <person name="Sun Q."/>
        </authorList>
    </citation>
    <scope>NUCLEOTIDE SEQUENCE [LARGE SCALE GENOMIC DNA]</scope>
    <source>
        <strain evidence="1 2">NSJ-22</strain>
    </source>
</reference>
<dbReference type="RefSeq" id="WP_187012103.1">
    <property type="nucleotide sequence ID" value="NZ_JACRWG010000016.1"/>
</dbReference>
<gene>
    <name evidence="1" type="ORF">H8909_05250</name>
</gene>
<protein>
    <recommendedName>
        <fullName evidence="3">Immunity protein 63 domain-containing protein</fullName>
    </recommendedName>
</protein>